<protein>
    <submittedName>
        <fullName evidence="1">DUF928 domain-containing protein</fullName>
    </submittedName>
</protein>
<name>A0A8J7F7T2_9CYAN</name>
<evidence type="ECO:0000313" key="1">
    <source>
        <dbReference type="EMBL" id="MBE9215750.1"/>
    </source>
</evidence>
<reference evidence="1" key="1">
    <citation type="submission" date="2020-10" db="EMBL/GenBank/DDBJ databases">
        <authorList>
            <person name="Castelo-Branco R."/>
            <person name="Eusebio N."/>
            <person name="Adriana R."/>
            <person name="Vieira A."/>
            <person name="Brugerolle De Fraissinette N."/>
            <person name="Rezende De Castro R."/>
            <person name="Schneider M.P."/>
            <person name="Vasconcelos V."/>
            <person name="Leao P.N."/>
        </authorList>
    </citation>
    <scope>NUCLEOTIDE SEQUENCE</scope>
    <source>
        <strain evidence="1">LEGE 06105</strain>
    </source>
</reference>
<keyword evidence="2" id="KW-1185">Reference proteome</keyword>
<comment type="caution">
    <text evidence="1">The sequence shown here is derived from an EMBL/GenBank/DDBJ whole genome shotgun (WGS) entry which is preliminary data.</text>
</comment>
<dbReference type="AlphaFoldDB" id="A0A8J7F7T2"/>
<organism evidence="1 2">
    <name type="scientific">Plectonema cf. radiosum LEGE 06105</name>
    <dbReference type="NCBI Taxonomy" id="945769"/>
    <lineage>
        <taxon>Bacteria</taxon>
        <taxon>Bacillati</taxon>
        <taxon>Cyanobacteriota</taxon>
        <taxon>Cyanophyceae</taxon>
        <taxon>Oscillatoriophycideae</taxon>
        <taxon>Oscillatoriales</taxon>
        <taxon>Microcoleaceae</taxon>
        <taxon>Plectonema</taxon>
    </lineage>
</organism>
<dbReference type="InterPro" id="IPR010328">
    <property type="entry name" value="DUF928"/>
</dbReference>
<dbReference type="EMBL" id="JADEWL010000116">
    <property type="protein sequence ID" value="MBE9215750.1"/>
    <property type="molecule type" value="Genomic_DNA"/>
</dbReference>
<evidence type="ECO:0000313" key="2">
    <source>
        <dbReference type="Proteomes" id="UP000620559"/>
    </source>
</evidence>
<dbReference type="RefSeq" id="WP_228060004.1">
    <property type="nucleotide sequence ID" value="NZ_JADEWL010000116.1"/>
</dbReference>
<accession>A0A8J7F7T2</accession>
<dbReference type="Proteomes" id="UP000620559">
    <property type="component" value="Unassembled WGS sequence"/>
</dbReference>
<proteinExistence type="predicted"/>
<dbReference type="Pfam" id="PF06051">
    <property type="entry name" value="DUF928"/>
    <property type="match status" value="1"/>
</dbReference>
<gene>
    <name evidence="1" type="ORF">IQ247_24310</name>
</gene>
<sequence length="264" mass="29759">MMHLMSRIPVKFTNCRLLSGLLLSSLILLPTVALANYSPQRRNPPKENTRVGGSRGCPGEGNIPLTVVLAPHTFVGKTASVRPTLAWFASKPEKTEIHVYEFGSNNKMHRTIAIAKIHKSQTRAGINKFKLPPDKALTPGKQYLWQVSIQCTDGSDLIQKAEFEVVQKTRTLEAQLSNVTDSTQRANIYARNELWYEALDEALKIYPQDKLGKIDSQLIEDLILVYKDELKNEVREAKKQDIQKQISNLQAILNDNISIKKIIN</sequence>